<keyword evidence="8 12" id="KW-0482">Metalloprotease</keyword>
<dbReference type="SUPFAM" id="SSF55486">
    <property type="entry name" value="Metalloproteases ('zincins'), catalytic domain"/>
    <property type="match status" value="1"/>
</dbReference>
<dbReference type="GO" id="GO:0008237">
    <property type="term" value="F:metallopeptidase activity"/>
    <property type="evidence" value="ECO:0007669"/>
    <property type="project" value="UniProtKB-KW"/>
</dbReference>
<evidence type="ECO:0000313" key="12">
    <source>
        <dbReference type="EMBL" id="KAH7374609.1"/>
    </source>
</evidence>
<proteinExistence type="inferred from homology"/>
<organism evidence="12 13">
    <name type="scientific">Plectosphaerella cucumerina</name>
    <dbReference type="NCBI Taxonomy" id="40658"/>
    <lineage>
        <taxon>Eukaryota</taxon>
        <taxon>Fungi</taxon>
        <taxon>Dikarya</taxon>
        <taxon>Ascomycota</taxon>
        <taxon>Pezizomycotina</taxon>
        <taxon>Sordariomycetes</taxon>
        <taxon>Hypocreomycetidae</taxon>
        <taxon>Glomerellales</taxon>
        <taxon>Plectosphaerellaceae</taxon>
        <taxon>Plectosphaerella</taxon>
    </lineage>
</organism>
<evidence type="ECO:0000256" key="10">
    <source>
        <dbReference type="SAM" id="SignalP"/>
    </source>
</evidence>
<keyword evidence="7" id="KW-0862">Zinc</keyword>
<evidence type="ECO:0000256" key="9">
    <source>
        <dbReference type="ARBA" id="ARBA00023157"/>
    </source>
</evidence>
<evidence type="ECO:0000313" key="13">
    <source>
        <dbReference type="Proteomes" id="UP000813385"/>
    </source>
</evidence>
<evidence type="ECO:0000256" key="7">
    <source>
        <dbReference type="ARBA" id="ARBA00022833"/>
    </source>
</evidence>
<dbReference type="GO" id="GO:0046872">
    <property type="term" value="F:metal ion binding"/>
    <property type="evidence" value="ECO:0007669"/>
    <property type="project" value="UniProtKB-KW"/>
</dbReference>
<keyword evidence="13" id="KW-1185">Reference proteome</keyword>
<reference evidence="12" key="1">
    <citation type="journal article" date="2021" name="Nat. Commun.">
        <title>Genetic determinants of endophytism in the Arabidopsis root mycobiome.</title>
        <authorList>
            <person name="Mesny F."/>
            <person name="Miyauchi S."/>
            <person name="Thiergart T."/>
            <person name="Pickel B."/>
            <person name="Atanasova L."/>
            <person name="Karlsson M."/>
            <person name="Huettel B."/>
            <person name="Barry K.W."/>
            <person name="Haridas S."/>
            <person name="Chen C."/>
            <person name="Bauer D."/>
            <person name="Andreopoulos W."/>
            <person name="Pangilinan J."/>
            <person name="LaButti K."/>
            <person name="Riley R."/>
            <person name="Lipzen A."/>
            <person name="Clum A."/>
            <person name="Drula E."/>
            <person name="Henrissat B."/>
            <person name="Kohler A."/>
            <person name="Grigoriev I.V."/>
            <person name="Martin F.M."/>
            <person name="Hacquard S."/>
        </authorList>
    </citation>
    <scope>NUCLEOTIDE SEQUENCE</scope>
    <source>
        <strain evidence="12">MPI-CAGE-AT-0016</strain>
    </source>
</reference>
<evidence type="ECO:0000259" key="11">
    <source>
        <dbReference type="Pfam" id="PF05572"/>
    </source>
</evidence>
<feature type="chain" id="PRO_5035431740" evidence="10">
    <location>
        <begin position="20"/>
        <end position="280"/>
    </location>
</feature>
<evidence type="ECO:0000256" key="1">
    <source>
        <dbReference type="ARBA" id="ARBA00003174"/>
    </source>
</evidence>
<keyword evidence="5 10" id="KW-0732">Signal</keyword>
<evidence type="ECO:0000256" key="4">
    <source>
        <dbReference type="ARBA" id="ARBA00022723"/>
    </source>
</evidence>
<dbReference type="Gene3D" id="3.40.390.10">
    <property type="entry name" value="Collagenase (Catalytic Domain)"/>
    <property type="match status" value="1"/>
</dbReference>
<evidence type="ECO:0000256" key="8">
    <source>
        <dbReference type="ARBA" id="ARBA00023049"/>
    </source>
</evidence>
<comment type="function">
    <text evidence="1">Secreted metalloproteinase that allows assimilation of proteinaceous substrates.</text>
</comment>
<keyword evidence="9" id="KW-1015">Disulfide bond</keyword>
<accession>A0A8K0TQV2</accession>
<sequence length="280" mass="30332">MKSFEVLAVLSAFATAASARATCVADEPSAEILSVIDGLRAKERHVISARQAGNLTVPVYLHAVVAPGQETRIPEEQLDLQFATLAEDFAPSGIHLTHAGSTRTVDAALAQGPFGNGDNFQDFLRTQRQGDYGTLNIYFYTNMDPGISGYCRLPVWGGQEEPWIWDDGCHILAATLPGEGEALGKTTTHEAGHWFGLLHTFHGNSCNPFAGDMVDDTPQESTSSTGCQIGKDSCPDMPGLDPIHNYMDYSADSCVTEFTPGQAVRMHDMYNSLRTNFPSK</sequence>
<dbReference type="Proteomes" id="UP000813385">
    <property type="component" value="Unassembled WGS sequence"/>
</dbReference>
<evidence type="ECO:0000256" key="5">
    <source>
        <dbReference type="ARBA" id="ARBA00022729"/>
    </source>
</evidence>
<dbReference type="PANTHER" id="PTHR47466:SF1">
    <property type="entry name" value="METALLOPROTEASE MEP1 (AFU_ORTHOLOGUE AFUA_1G07730)-RELATED"/>
    <property type="match status" value="1"/>
</dbReference>
<keyword evidence="6" id="KW-0378">Hydrolase</keyword>
<dbReference type="OrthoDB" id="536211at2759"/>
<comment type="similarity">
    <text evidence="2">Belongs to the peptidase M43B family.</text>
</comment>
<feature type="domain" description="Peptidase M43 pregnancy-associated plasma-A" evidence="11">
    <location>
        <begin position="185"/>
        <end position="269"/>
    </location>
</feature>
<feature type="signal peptide" evidence="10">
    <location>
        <begin position="1"/>
        <end position="19"/>
    </location>
</feature>
<dbReference type="CDD" id="cd04275">
    <property type="entry name" value="ZnMc_pappalysin_like"/>
    <property type="match status" value="1"/>
</dbReference>
<dbReference type="Pfam" id="PF05572">
    <property type="entry name" value="Peptidase_M43"/>
    <property type="match status" value="1"/>
</dbReference>
<protein>
    <submittedName>
        <fullName evidence="12">Metalloprotease</fullName>
    </submittedName>
</protein>
<dbReference type="PANTHER" id="PTHR47466">
    <property type="match status" value="1"/>
</dbReference>
<evidence type="ECO:0000256" key="6">
    <source>
        <dbReference type="ARBA" id="ARBA00022801"/>
    </source>
</evidence>
<evidence type="ECO:0000256" key="2">
    <source>
        <dbReference type="ARBA" id="ARBA00008721"/>
    </source>
</evidence>
<comment type="caution">
    <text evidence="12">The sequence shown here is derived from an EMBL/GenBank/DDBJ whole genome shotgun (WGS) entry which is preliminary data.</text>
</comment>
<dbReference type="GO" id="GO:0006508">
    <property type="term" value="P:proteolysis"/>
    <property type="evidence" value="ECO:0007669"/>
    <property type="project" value="UniProtKB-KW"/>
</dbReference>
<keyword evidence="4" id="KW-0479">Metal-binding</keyword>
<gene>
    <name evidence="12" type="ORF">B0T11DRAFT_268866</name>
</gene>
<dbReference type="AlphaFoldDB" id="A0A8K0TQV2"/>
<evidence type="ECO:0000256" key="3">
    <source>
        <dbReference type="ARBA" id="ARBA00022670"/>
    </source>
</evidence>
<keyword evidence="3" id="KW-0645">Protease</keyword>
<dbReference type="EMBL" id="JAGPXD010000001">
    <property type="protein sequence ID" value="KAH7374609.1"/>
    <property type="molecule type" value="Genomic_DNA"/>
</dbReference>
<dbReference type="InterPro" id="IPR008754">
    <property type="entry name" value="Peptidase_M43"/>
</dbReference>
<dbReference type="InterPro" id="IPR024079">
    <property type="entry name" value="MetalloPept_cat_dom_sf"/>
</dbReference>
<name>A0A8K0TQV2_9PEZI</name>